<keyword evidence="1" id="KW-0328">Glycosyltransferase</keyword>
<evidence type="ECO:0000256" key="2">
    <source>
        <dbReference type="ARBA" id="ARBA00022679"/>
    </source>
</evidence>
<sequence>MVLMIAKTSADVSTVRTLSHNALSLDGRRAFFCAVNDCTIPGFRGTCGSLRGASPYRCRPCRRKPRCGSYDVFPFALSPSVSSAAAKGACCRGLTVTRATAAWRTTSEEPLLTTCSPTKYPRAHTADALPSCQRPPGGLRSEGNTARGGLGMRVLTMIGAGEFGGAEQHVFDLLRSVKRVEPRLAVFYEGELASRMRAVGVPVRVLSRSPWRAIAEVVDYARAQNIVLLHTHGVRANVIGRLAARRAGVPVVTTVHSVLATDYPDPLKRWLFVGLEHLTRRQTDRFICVSRALRDDLAAGGIPLERLTVIHNGIDTSRFHPDGDAVSLNLPRPLIGTVARMHAAKGYDVLLDAARELVKGGFVGSFVWIGDGPLKTQLARRIQEAGLEERVRIVGYQPDVERWLRAVDIVVLPSLSEGFGLALLEALACGKPVVASRVGGFAEVGEGLAGVRLVSPGDPYTLAAAVDGMVRERVVLPDPDAVASLYSLERMVRSTEEVYAEILAKRSL</sequence>
<dbReference type="KEGG" id="kyr:CVV65_15690"/>
<accession>A0A2K8NA54</accession>
<name>A0A2K8NA54_9BACL</name>
<dbReference type="Pfam" id="PF13692">
    <property type="entry name" value="Glyco_trans_1_4"/>
    <property type="match status" value="1"/>
</dbReference>
<dbReference type="Gene3D" id="3.40.50.2000">
    <property type="entry name" value="Glycogen Phosphorylase B"/>
    <property type="match status" value="2"/>
</dbReference>
<dbReference type="SUPFAM" id="SSF53756">
    <property type="entry name" value="UDP-Glycosyltransferase/glycogen phosphorylase"/>
    <property type="match status" value="1"/>
</dbReference>
<evidence type="ECO:0000256" key="1">
    <source>
        <dbReference type="ARBA" id="ARBA00022676"/>
    </source>
</evidence>
<dbReference type="PANTHER" id="PTHR12526:SF510">
    <property type="entry name" value="D-INOSITOL 3-PHOSPHATE GLYCOSYLTRANSFERASE"/>
    <property type="match status" value="1"/>
</dbReference>
<proteinExistence type="predicted"/>
<evidence type="ECO:0000259" key="3">
    <source>
        <dbReference type="Pfam" id="PF13439"/>
    </source>
</evidence>
<organism evidence="4 5">
    <name type="scientific">Kyrpidia spormannii</name>
    <dbReference type="NCBI Taxonomy" id="2055160"/>
    <lineage>
        <taxon>Bacteria</taxon>
        <taxon>Bacillati</taxon>
        <taxon>Bacillota</taxon>
        <taxon>Bacilli</taxon>
        <taxon>Bacillales</taxon>
        <taxon>Alicyclobacillaceae</taxon>
        <taxon>Kyrpidia</taxon>
    </lineage>
</organism>
<dbReference type="AlphaFoldDB" id="A0A2K8NA54"/>
<dbReference type="Proteomes" id="UP000231932">
    <property type="component" value="Chromosome"/>
</dbReference>
<dbReference type="InterPro" id="IPR028098">
    <property type="entry name" value="Glyco_trans_4-like_N"/>
</dbReference>
<gene>
    <name evidence="4" type="ORF">CVV65_15690</name>
</gene>
<dbReference type="Pfam" id="PF13439">
    <property type="entry name" value="Glyco_transf_4"/>
    <property type="match status" value="1"/>
</dbReference>
<dbReference type="EMBL" id="CP024955">
    <property type="protein sequence ID" value="ATY86194.1"/>
    <property type="molecule type" value="Genomic_DNA"/>
</dbReference>
<protein>
    <recommendedName>
        <fullName evidence="3">Glycosyltransferase subfamily 4-like N-terminal domain-containing protein</fullName>
    </recommendedName>
</protein>
<reference evidence="5" key="1">
    <citation type="submission" date="2017-11" db="EMBL/GenBank/DDBJ databases">
        <title>Complete Genome Sequence of Kyrpidia sp. Strain EA-1, a thermophilic, hydrogen-oxidizing Bacterium, isolated from the Azores.</title>
        <authorList>
            <person name="Reiner J.E."/>
            <person name="Lapp C.J."/>
            <person name="Bunk B."/>
            <person name="Gescher J."/>
        </authorList>
    </citation>
    <scope>NUCLEOTIDE SEQUENCE [LARGE SCALE GENOMIC DNA]</scope>
    <source>
        <strain evidence="5">EA-1</strain>
    </source>
</reference>
<keyword evidence="2" id="KW-0808">Transferase</keyword>
<dbReference type="GO" id="GO:0016757">
    <property type="term" value="F:glycosyltransferase activity"/>
    <property type="evidence" value="ECO:0007669"/>
    <property type="project" value="UniProtKB-KW"/>
</dbReference>
<feature type="domain" description="Glycosyltransferase subfamily 4-like N-terminal" evidence="3">
    <location>
        <begin position="163"/>
        <end position="318"/>
    </location>
</feature>
<keyword evidence="5" id="KW-1185">Reference proteome</keyword>
<dbReference type="OrthoDB" id="9804196at2"/>
<dbReference type="PANTHER" id="PTHR12526">
    <property type="entry name" value="GLYCOSYLTRANSFERASE"/>
    <property type="match status" value="1"/>
</dbReference>
<evidence type="ECO:0000313" key="4">
    <source>
        <dbReference type="EMBL" id="ATY86194.1"/>
    </source>
</evidence>
<evidence type="ECO:0000313" key="5">
    <source>
        <dbReference type="Proteomes" id="UP000231932"/>
    </source>
</evidence>